<dbReference type="PANTHER" id="PTHR43606">
    <property type="entry name" value="PHOSPHATASE, PUTATIVE (AFU_ORTHOLOGUE AFUA_6G08710)-RELATED"/>
    <property type="match status" value="1"/>
</dbReference>
<dbReference type="Gene3D" id="3.60.21.70">
    <property type="entry name" value="PhoD-like phosphatase"/>
    <property type="match status" value="1"/>
</dbReference>
<dbReference type="AlphaFoldDB" id="A0AAW0CX29"/>
<reference evidence="2 3" key="1">
    <citation type="submission" date="2024-01" db="EMBL/GenBank/DDBJ databases">
        <title>A draft genome for a cacao thread blight-causing isolate of Paramarasmius palmivorus.</title>
        <authorList>
            <person name="Baruah I.K."/>
            <person name="Bukari Y."/>
            <person name="Amoako-Attah I."/>
            <person name="Meinhardt L.W."/>
            <person name="Bailey B.A."/>
            <person name="Cohen S.P."/>
        </authorList>
    </citation>
    <scope>NUCLEOTIDE SEQUENCE [LARGE SCALE GENOMIC DNA]</scope>
    <source>
        <strain evidence="2 3">GH-12</strain>
    </source>
</reference>
<dbReference type="InterPro" id="IPR038607">
    <property type="entry name" value="PhoD-like_sf"/>
</dbReference>
<proteinExistence type="predicted"/>
<dbReference type="EMBL" id="JAYKXP010000028">
    <property type="protein sequence ID" value="KAK7043606.1"/>
    <property type="molecule type" value="Genomic_DNA"/>
</dbReference>
<dbReference type="InterPro" id="IPR029052">
    <property type="entry name" value="Metallo-depent_PP-like"/>
</dbReference>
<protein>
    <recommendedName>
        <fullName evidence="1">PhoD-like phosphatase metallophosphatase domain-containing protein</fullName>
    </recommendedName>
</protein>
<keyword evidence="3" id="KW-1185">Reference proteome</keyword>
<gene>
    <name evidence="2" type="ORF">VNI00_008217</name>
</gene>
<dbReference type="PANTHER" id="PTHR43606:SF7">
    <property type="entry name" value="PHOSPHATASE, PUTATIVE (AFU_ORTHOLOGUE AFUA_6G08710)-RELATED"/>
    <property type="match status" value="1"/>
</dbReference>
<dbReference type="Proteomes" id="UP001383192">
    <property type="component" value="Unassembled WGS sequence"/>
</dbReference>
<dbReference type="Pfam" id="PF09423">
    <property type="entry name" value="PhoD"/>
    <property type="match status" value="1"/>
</dbReference>
<evidence type="ECO:0000313" key="2">
    <source>
        <dbReference type="EMBL" id="KAK7043606.1"/>
    </source>
</evidence>
<feature type="domain" description="PhoD-like phosphatase metallophosphatase" evidence="1">
    <location>
        <begin position="9"/>
        <end position="149"/>
    </location>
</feature>
<evidence type="ECO:0000259" key="1">
    <source>
        <dbReference type="Pfam" id="PF09423"/>
    </source>
</evidence>
<dbReference type="SUPFAM" id="SSF56300">
    <property type="entry name" value="Metallo-dependent phosphatases"/>
    <property type="match status" value="1"/>
</dbReference>
<comment type="caution">
    <text evidence="2">The sequence shown here is derived from an EMBL/GenBank/DDBJ whole genome shotgun (WGS) entry which is preliminary data.</text>
</comment>
<dbReference type="InterPro" id="IPR018946">
    <property type="entry name" value="PhoD-like_MPP"/>
</dbReference>
<dbReference type="InterPro" id="IPR052900">
    <property type="entry name" value="Phospholipid_Metab_Enz"/>
</dbReference>
<name>A0AAW0CX29_9AGAR</name>
<accession>A0AAW0CX29</accession>
<sequence length="201" mass="21649">MGLLQNRQQIVFTQLNESGGFDLDAWDGYRANRQRVLDHLYNNDIDNTVVLAGDSHANWVSDLILRVFLQDPNDTTTYDPVSGEGAIGVEFAGTAVTSSGFGTSLTPANSDALSRILVATESNLNLQWSEGHYRGFFTLEVKAETVNATYYAMRNTSNPNLDGFVIAQFIVDAGANKLSRPVGGGVENIKAGALKVNGTSA</sequence>
<evidence type="ECO:0000313" key="3">
    <source>
        <dbReference type="Proteomes" id="UP001383192"/>
    </source>
</evidence>
<organism evidence="2 3">
    <name type="scientific">Paramarasmius palmivorus</name>
    <dbReference type="NCBI Taxonomy" id="297713"/>
    <lineage>
        <taxon>Eukaryota</taxon>
        <taxon>Fungi</taxon>
        <taxon>Dikarya</taxon>
        <taxon>Basidiomycota</taxon>
        <taxon>Agaricomycotina</taxon>
        <taxon>Agaricomycetes</taxon>
        <taxon>Agaricomycetidae</taxon>
        <taxon>Agaricales</taxon>
        <taxon>Marasmiineae</taxon>
        <taxon>Marasmiaceae</taxon>
        <taxon>Paramarasmius</taxon>
    </lineage>
</organism>